<protein>
    <submittedName>
        <fullName evidence="10">ABC transporter permease subunit</fullName>
    </submittedName>
</protein>
<dbReference type="Proteomes" id="UP000315128">
    <property type="component" value="Chromosome"/>
</dbReference>
<dbReference type="GO" id="GO:0140359">
    <property type="term" value="F:ABC-type transporter activity"/>
    <property type="evidence" value="ECO:0007669"/>
    <property type="project" value="InterPro"/>
</dbReference>
<evidence type="ECO:0000256" key="4">
    <source>
        <dbReference type="ARBA" id="ARBA00022475"/>
    </source>
</evidence>
<evidence type="ECO:0000256" key="6">
    <source>
        <dbReference type="ARBA" id="ARBA00022989"/>
    </source>
</evidence>
<evidence type="ECO:0000313" key="10">
    <source>
        <dbReference type="EMBL" id="QDK70220.1"/>
    </source>
</evidence>
<dbReference type="AlphaFoldDB" id="A0A514Z6K5"/>
<keyword evidence="5 8" id="KW-0812">Transmembrane</keyword>
<feature type="transmembrane region" description="Helical" evidence="8">
    <location>
        <begin position="21"/>
        <end position="39"/>
    </location>
</feature>
<dbReference type="InterPro" id="IPR051449">
    <property type="entry name" value="ABC-2_transporter_component"/>
</dbReference>
<organism evidence="10 11">
    <name type="scientific">Lactococcus protaetiae</name>
    <dbReference type="NCBI Taxonomy" id="2592653"/>
    <lineage>
        <taxon>Bacteria</taxon>
        <taxon>Bacillati</taxon>
        <taxon>Bacillota</taxon>
        <taxon>Bacilli</taxon>
        <taxon>Lactobacillales</taxon>
        <taxon>Streptococcaceae</taxon>
        <taxon>Lactococcus</taxon>
    </lineage>
</organism>
<dbReference type="InterPro" id="IPR013525">
    <property type="entry name" value="ABC2_TM"/>
</dbReference>
<feature type="transmembrane region" description="Helical" evidence="8">
    <location>
        <begin position="386"/>
        <end position="408"/>
    </location>
</feature>
<keyword evidence="3" id="KW-0813">Transport</keyword>
<accession>A0A514Z6K5</accession>
<evidence type="ECO:0000256" key="1">
    <source>
        <dbReference type="ARBA" id="ARBA00004651"/>
    </source>
</evidence>
<evidence type="ECO:0000256" key="8">
    <source>
        <dbReference type="SAM" id="Phobius"/>
    </source>
</evidence>
<gene>
    <name evidence="10" type="ORF">FLP15_02255</name>
</gene>
<feature type="transmembrane region" description="Helical" evidence="8">
    <location>
        <begin position="330"/>
        <end position="350"/>
    </location>
</feature>
<name>A0A514Z6K5_9LACT</name>
<comment type="subcellular location">
    <subcellularLocation>
        <location evidence="1">Cell membrane</location>
        <topology evidence="1">Multi-pass membrane protein</topology>
    </subcellularLocation>
</comment>
<dbReference type="GO" id="GO:0005886">
    <property type="term" value="C:plasma membrane"/>
    <property type="evidence" value="ECO:0007669"/>
    <property type="project" value="UniProtKB-SubCell"/>
</dbReference>
<dbReference type="PROSITE" id="PS51012">
    <property type="entry name" value="ABC_TM2"/>
    <property type="match status" value="1"/>
</dbReference>
<feature type="domain" description="ABC transmembrane type-2" evidence="9">
    <location>
        <begin position="186"/>
        <end position="411"/>
    </location>
</feature>
<comment type="similarity">
    <text evidence="2">Belongs to the ABC-2 integral membrane protein family.</text>
</comment>
<dbReference type="PANTHER" id="PTHR30294">
    <property type="entry name" value="MEMBRANE COMPONENT OF ABC TRANSPORTER YHHJ-RELATED"/>
    <property type="match status" value="1"/>
</dbReference>
<proteinExistence type="inferred from homology"/>
<keyword evidence="4" id="KW-1003">Cell membrane</keyword>
<reference evidence="10 11" key="1">
    <citation type="submission" date="2019-07" db="EMBL/GenBank/DDBJ databases">
        <title>Genome sequencing of KACC 19320.</title>
        <authorList>
            <person name="Heo J."/>
            <person name="Kim S.-J."/>
            <person name="Kim J.-S."/>
            <person name="Hong S.-B."/>
            <person name="Kwon S.-W."/>
        </authorList>
    </citation>
    <scope>NUCLEOTIDE SEQUENCE [LARGE SCALE GENOMIC DNA]</scope>
    <source>
        <strain evidence="10 11">KACC 19320</strain>
    </source>
</reference>
<evidence type="ECO:0000256" key="2">
    <source>
        <dbReference type="ARBA" id="ARBA00007783"/>
    </source>
</evidence>
<sequence>MRIQAIIKRILLQRKGDKRSLALLFVAPLLILSLMYLLLQVPSNVNYRVGIDNQTTETTKHLPADAQLVTQLKKNDKLTIVKVENSKRQTLNDKNLDAVITVQDHKIDVTYTNTDTGKTQVISSVLNGLVQLTQGKRTQAQIQKTVENAVEQAQTATQKATQELIDAAIKAGANPQVLQNTLKKQASSAENSSFELPKVQAMSIESHYLYGTSKLNPFDNLAPVLVSFFVFFFVFLISGISLVNERTSGTLTRMLVTPVKRSEIVAGYTVAYGFLAVVQTLLVLVWAKYVLQMKVVGHFGWVILINLLIAMIALMIGLLLSAVSKTEFQFIQFVPIAIVPQFLFSGIINVDTMSQPLQWLAHLMPLYYAVDALVKVVKQGMGFSQISFDLGVLFAIVLLLYMLNVVALKALRRT</sequence>
<evidence type="ECO:0000313" key="11">
    <source>
        <dbReference type="Proteomes" id="UP000315128"/>
    </source>
</evidence>
<keyword evidence="11" id="KW-1185">Reference proteome</keyword>
<feature type="transmembrane region" description="Helical" evidence="8">
    <location>
        <begin position="299"/>
        <end position="323"/>
    </location>
</feature>
<dbReference type="InterPro" id="IPR047817">
    <property type="entry name" value="ABC2_TM_bact-type"/>
</dbReference>
<keyword evidence="6 8" id="KW-1133">Transmembrane helix</keyword>
<dbReference type="KEGG" id="lack:FLP15_02255"/>
<dbReference type="RefSeq" id="WP_142765843.1">
    <property type="nucleotide sequence ID" value="NZ_CP041356.1"/>
</dbReference>
<feature type="transmembrane region" description="Helical" evidence="8">
    <location>
        <begin position="221"/>
        <end position="243"/>
    </location>
</feature>
<dbReference type="Pfam" id="PF12698">
    <property type="entry name" value="ABC2_membrane_3"/>
    <property type="match status" value="1"/>
</dbReference>
<evidence type="ECO:0000256" key="3">
    <source>
        <dbReference type="ARBA" id="ARBA00022448"/>
    </source>
</evidence>
<evidence type="ECO:0000256" key="5">
    <source>
        <dbReference type="ARBA" id="ARBA00022692"/>
    </source>
</evidence>
<dbReference type="OrthoDB" id="9776218at2"/>
<keyword evidence="7 8" id="KW-0472">Membrane</keyword>
<feature type="transmembrane region" description="Helical" evidence="8">
    <location>
        <begin position="264"/>
        <end position="287"/>
    </location>
</feature>
<evidence type="ECO:0000259" key="9">
    <source>
        <dbReference type="PROSITE" id="PS51012"/>
    </source>
</evidence>
<dbReference type="PANTHER" id="PTHR30294:SF38">
    <property type="entry name" value="TRANSPORT PERMEASE PROTEIN"/>
    <property type="match status" value="1"/>
</dbReference>
<dbReference type="EMBL" id="CP041356">
    <property type="protein sequence ID" value="QDK70220.1"/>
    <property type="molecule type" value="Genomic_DNA"/>
</dbReference>
<evidence type="ECO:0000256" key="7">
    <source>
        <dbReference type="ARBA" id="ARBA00023136"/>
    </source>
</evidence>